<sequence>MFGKQFVSKFLPAEAVSIPFNAAVMTMANRTNPKGWDVVDLAPSSLHGLTLHVRNTGKIAVWSGASENTIFACPEHNYAFRAWHDAVHYQIQQDFSVAGEAATAFAQCADLLDQYGLDEDTREFCAIILCEVIGQSSYYALYGQFVADQRKFYAENIKAYRFLADRMIDVAYREGQPGNRLAFLALARKMYGAG</sequence>
<dbReference type="EMBL" id="OQ137560">
    <property type="protein sequence ID" value="WCA46258.1"/>
    <property type="molecule type" value="Genomic_DNA"/>
</dbReference>
<protein>
    <submittedName>
        <fullName evidence="1">Uncharacterized protein</fullName>
    </submittedName>
</protein>
<keyword evidence="2" id="KW-1185">Reference proteome</keyword>
<gene>
    <name evidence="1" type="primary">ERS_gp010</name>
</gene>
<reference evidence="2" key="1">
    <citation type="journal article" date="2024" name="Viruses">
        <title>New Genera and Species of Caulobacter and Brevundimonas Bacteriophages Provide Insights into Phage Genome Evolution.</title>
        <authorList>
            <person name="Ely B."/>
            <person name="Hils M."/>
            <person name="Clarke A."/>
            <person name="Albert M."/>
            <person name="Holness N."/>
            <person name="Lenski J."/>
            <person name="Mohammadi T."/>
        </authorList>
    </citation>
    <scope>NUCLEOTIDE SEQUENCE [LARGE SCALE GENOMIC DNA]</scope>
</reference>
<organism evidence="1 2">
    <name type="scientific">Caulobacter phage ERS</name>
    <dbReference type="NCBI Taxonomy" id="3020392"/>
    <lineage>
        <taxon>Viruses</taxon>
        <taxon>Duplodnaviria</taxon>
        <taxon>Heunggongvirae</taxon>
        <taxon>Uroviricota</taxon>
        <taxon>Caudoviricetes</taxon>
        <taxon>Autographivirales</taxon>
        <taxon>Autonotataviridae</taxon>
        <taxon>Percyvirus</taxon>
        <taxon>Percyvirus ERS</taxon>
    </lineage>
</organism>
<proteinExistence type="predicted"/>
<name>A0AAE9X4C5_9CAUD</name>
<evidence type="ECO:0000313" key="1">
    <source>
        <dbReference type="EMBL" id="WCA46258.1"/>
    </source>
</evidence>
<accession>A0AAE9X4C5</accession>
<evidence type="ECO:0000313" key="2">
    <source>
        <dbReference type="Proteomes" id="UP001218127"/>
    </source>
</evidence>
<dbReference type="Proteomes" id="UP001218127">
    <property type="component" value="Segment"/>
</dbReference>